<sequence>MQMIDPSIFVRPARRTPFHDRLDKLYGEALGRAFSDAELDDMCDLLMTIYRMHEAEGTLVH</sequence>
<dbReference type="Proteomes" id="UP000480854">
    <property type="component" value="Unassembled WGS sequence"/>
</dbReference>
<evidence type="ECO:0000313" key="1">
    <source>
        <dbReference type="EMBL" id="KAA0677691.1"/>
    </source>
</evidence>
<evidence type="ECO:0000313" key="2">
    <source>
        <dbReference type="Proteomes" id="UP000480854"/>
    </source>
</evidence>
<dbReference type="RefSeq" id="WP_149471159.1">
    <property type="nucleotide sequence ID" value="NZ_QOKW01000022.1"/>
</dbReference>
<gene>
    <name evidence="1" type="ORF">DS843_22900</name>
</gene>
<protein>
    <submittedName>
        <fullName evidence="1">Uncharacterized protein</fullName>
    </submittedName>
</protein>
<reference evidence="1 2" key="1">
    <citation type="submission" date="2018-07" db="EMBL/GenBank/DDBJ databases">
        <title>Genome sequence of Azospirillum sp. ATCC 49961.</title>
        <authorList>
            <person name="Sant'Anna F.H."/>
            <person name="Baldani J.I."/>
            <person name="Zilli J.E."/>
            <person name="Reis V.M."/>
            <person name="Hartmann A."/>
            <person name="Cruz L."/>
            <person name="de Souza E.M."/>
            <person name="de Oliveira Pedrosa F."/>
            <person name="Passaglia L.M.P."/>
        </authorList>
    </citation>
    <scope>NUCLEOTIDE SEQUENCE [LARGE SCALE GENOMIC DNA]</scope>
    <source>
        <strain evidence="1 2">ATCC 49961</strain>
    </source>
</reference>
<comment type="caution">
    <text evidence="1">The sequence shown here is derived from an EMBL/GenBank/DDBJ whole genome shotgun (WGS) entry which is preliminary data.</text>
</comment>
<accession>A0A9W7NGR3</accession>
<proteinExistence type="predicted"/>
<keyword evidence="2" id="KW-1185">Reference proteome</keyword>
<dbReference type="AlphaFoldDB" id="A0A9W7NGR3"/>
<organism evidence="1 2">
    <name type="scientific">Roseomonas genomospecies 6</name>
    <dbReference type="NCBI Taxonomy" id="214106"/>
    <lineage>
        <taxon>Bacteria</taxon>
        <taxon>Pseudomonadati</taxon>
        <taxon>Pseudomonadota</taxon>
        <taxon>Alphaproteobacteria</taxon>
        <taxon>Acetobacterales</taxon>
        <taxon>Roseomonadaceae</taxon>
        <taxon>Roseomonas</taxon>
    </lineage>
</organism>
<dbReference type="EMBL" id="QOKW01000022">
    <property type="protein sequence ID" value="KAA0677691.1"/>
    <property type="molecule type" value="Genomic_DNA"/>
</dbReference>
<name>A0A9W7NGR3_9PROT</name>